<evidence type="ECO:0000313" key="2">
    <source>
        <dbReference type="Proteomes" id="UP001241571"/>
    </source>
</evidence>
<dbReference type="EMBL" id="JASUBT010000013">
    <property type="protein sequence ID" value="MDL4937121.1"/>
    <property type="molecule type" value="Genomic_DNA"/>
</dbReference>
<name>A0ABD4ZX69_ENTGA</name>
<gene>
    <name evidence="1" type="ORF">QRX88_15560</name>
</gene>
<dbReference type="Proteomes" id="UP001241571">
    <property type="component" value="Unassembled WGS sequence"/>
</dbReference>
<organism evidence="1 2">
    <name type="scientific">Enterococcus gallinarum</name>
    <dbReference type="NCBI Taxonomy" id="1353"/>
    <lineage>
        <taxon>Bacteria</taxon>
        <taxon>Bacillati</taxon>
        <taxon>Bacillota</taxon>
        <taxon>Bacilli</taxon>
        <taxon>Lactobacillales</taxon>
        <taxon>Enterococcaceae</taxon>
        <taxon>Enterococcus</taxon>
    </lineage>
</organism>
<comment type="caution">
    <text evidence="1">The sequence shown here is derived from an EMBL/GenBank/DDBJ whole genome shotgun (WGS) entry which is preliminary data.</text>
</comment>
<reference evidence="1 2" key="1">
    <citation type="submission" date="2023-06" db="EMBL/GenBank/DDBJ databases">
        <title>Acute promotion of culturable opportunistic pathogens and persistent increase of antibiotic resistance following antibiotic exposure in mouse gut microbiota.</title>
        <authorList>
            <person name="Li L."/>
            <person name="Wang B."/>
            <person name="Sun Y."/>
            <person name="Wang M."/>
            <person name="Xu H."/>
        </authorList>
    </citation>
    <scope>NUCLEOTIDE SEQUENCE [LARGE SCALE GENOMIC DNA]</scope>
    <source>
        <strain evidence="1 2">CRI2_2</strain>
    </source>
</reference>
<accession>A0ABD4ZX69</accession>
<dbReference type="RefSeq" id="WP_103301154.1">
    <property type="nucleotide sequence ID" value="NZ_CP078507.1"/>
</dbReference>
<sequence length="107" mass="12495">MENRYNGNLISIDSKRKREWTVIVLNHFSKELVGFLCEDASADNLQFTQRKEELGIFTETEANEIIDAIYELKDDENAIHKTDEKTGSEDWVSGKYFDFEKAKIKLE</sequence>
<evidence type="ECO:0000313" key="1">
    <source>
        <dbReference type="EMBL" id="MDL4937121.1"/>
    </source>
</evidence>
<protein>
    <submittedName>
        <fullName evidence="1">Uncharacterized protein</fullName>
    </submittedName>
</protein>
<proteinExistence type="predicted"/>
<dbReference type="AlphaFoldDB" id="A0ABD4ZX69"/>